<name>A0A9W9VY96_9EURO</name>
<organism evidence="1 2">
    <name type="scientific">Penicillium cosmopolitanum</name>
    <dbReference type="NCBI Taxonomy" id="1131564"/>
    <lineage>
        <taxon>Eukaryota</taxon>
        <taxon>Fungi</taxon>
        <taxon>Dikarya</taxon>
        <taxon>Ascomycota</taxon>
        <taxon>Pezizomycotina</taxon>
        <taxon>Eurotiomycetes</taxon>
        <taxon>Eurotiomycetidae</taxon>
        <taxon>Eurotiales</taxon>
        <taxon>Aspergillaceae</taxon>
        <taxon>Penicillium</taxon>
    </lineage>
</organism>
<dbReference type="Proteomes" id="UP001147747">
    <property type="component" value="Unassembled WGS sequence"/>
</dbReference>
<gene>
    <name evidence="1" type="ORF">N7509_007122</name>
</gene>
<protein>
    <submittedName>
        <fullName evidence="1">Uncharacterized protein</fullName>
    </submittedName>
</protein>
<reference evidence="1" key="1">
    <citation type="submission" date="2022-12" db="EMBL/GenBank/DDBJ databases">
        <authorList>
            <person name="Petersen C."/>
        </authorList>
    </citation>
    <scope>NUCLEOTIDE SEQUENCE</scope>
    <source>
        <strain evidence="1">IBT 29677</strain>
    </source>
</reference>
<keyword evidence="2" id="KW-1185">Reference proteome</keyword>
<dbReference type="GeneID" id="81370739"/>
<comment type="caution">
    <text evidence="1">The sequence shown here is derived from an EMBL/GenBank/DDBJ whole genome shotgun (WGS) entry which is preliminary data.</text>
</comment>
<dbReference type="EMBL" id="JAPZBU010000008">
    <property type="protein sequence ID" value="KAJ5391632.1"/>
    <property type="molecule type" value="Genomic_DNA"/>
</dbReference>
<dbReference type="RefSeq" id="XP_056487310.1">
    <property type="nucleotide sequence ID" value="XM_056631759.1"/>
</dbReference>
<sequence>MKPLVSNIARVQEQDGNDSADTSVFFKLYEDYKKLDTEAQDARRLNDENYRTHTIFTRQMKAEAPDDYAGNTRATKEWHLKAASLAEYARDKLKA</sequence>
<dbReference type="AlphaFoldDB" id="A0A9W9VY96"/>
<proteinExistence type="predicted"/>
<evidence type="ECO:0000313" key="2">
    <source>
        <dbReference type="Proteomes" id="UP001147747"/>
    </source>
</evidence>
<evidence type="ECO:0000313" key="1">
    <source>
        <dbReference type="EMBL" id="KAJ5391632.1"/>
    </source>
</evidence>
<accession>A0A9W9VY96</accession>
<reference evidence="1" key="2">
    <citation type="journal article" date="2023" name="IMA Fungus">
        <title>Comparative genomic study of the Penicillium genus elucidates a diverse pangenome and 15 lateral gene transfer events.</title>
        <authorList>
            <person name="Petersen C."/>
            <person name="Sorensen T."/>
            <person name="Nielsen M.R."/>
            <person name="Sondergaard T.E."/>
            <person name="Sorensen J.L."/>
            <person name="Fitzpatrick D.A."/>
            <person name="Frisvad J.C."/>
            <person name="Nielsen K.L."/>
        </authorList>
    </citation>
    <scope>NUCLEOTIDE SEQUENCE</scope>
    <source>
        <strain evidence="1">IBT 29677</strain>
    </source>
</reference>